<dbReference type="SUPFAM" id="SSF51735">
    <property type="entry name" value="NAD(P)-binding Rossmann-fold domains"/>
    <property type="match status" value="1"/>
</dbReference>
<dbReference type="Pfam" id="PF00106">
    <property type="entry name" value="adh_short"/>
    <property type="match status" value="1"/>
</dbReference>
<name>A0A9P4J3V7_9PEZI</name>
<accession>A0A9P4J3V7</accession>
<keyword evidence="4" id="KW-1133">Transmembrane helix</keyword>
<dbReference type="OrthoDB" id="47007at2759"/>
<evidence type="ECO:0000256" key="4">
    <source>
        <dbReference type="SAM" id="Phobius"/>
    </source>
</evidence>
<dbReference type="AlphaFoldDB" id="A0A9P4J3V7"/>
<keyword evidence="2" id="KW-0560">Oxidoreductase</keyword>
<dbReference type="GO" id="GO:0016491">
    <property type="term" value="F:oxidoreductase activity"/>
    <property type="evidence" value="ECO:0007669"/>
    <property type="project" value="UniProtKB-KW"/>
</dbReference>
<organism evidence="5 6">
    <name type="scientific">Myriangium duriaei CBS 260.36</name>
    <dbReference type="NCBI Taxonomy" id="1168546"/>
    <lineage>
        <taxon>Eukaryota</taxon>
        <taxon>Fungi</taxon>
        <taxon>Dikarya</taxon>
        <taxon>Ascomycota</taxon>
        <taxon>Pezizomycotina</taxon>
        <taxon>Dothideomycetes</taxon>
        <taxon>Dothideomycetidae</taxon>
        <taxon>Myriangiales</taxon>
        <taxon>Myriangiaceae</taxon>
        <taxon>Myriangium</taxon>
    </lineage>
</organism>
<keyword evidence="4" id="KW-0472">Membrane</keyword>
<dbReference type="PRINTS" id="PR00080">
    <property type="entry name" value="SDRFAMILY"/>
</dbReference>
<dbReference type="InterPro" id="IPR036291">
    <property type="entry name" value="NAD(P)-bd_dom_sf"/>
</dbReference>
<dbReference type="PROSITE" id="PS51257">
    <property type="entry name" value="PROKAR_LIPOPROTEIN"/>
    <property type="match status" value="1"/>
</dbReference>
<dbReference type="PANTHER" id="PTHR43899">
    <property type="entry name" value="RH59310P"/>
    <property type="match status" value="1"/>
</dbReference>
<evidence type="ECO:0000256" key="1">
    <source>
        <dbReference type="ARBA" id="ARBA00006484"/>
    </source>
</evidence>
<dbReference type="GO" id="GO:0005783">
    <property type="term" value="C:endoplasmic reticulum"/>
    <property type="evidence" value="ECO:0007669"/>
    <property type="project" value="TreeGrafter"/>
</dbReference>
<dbReference type="Proteomes" id="UP000799439">
    <property type="component" value="Unassembled WGS sequence"/>
</dbReference>
<dbReference type="EMBL" id="ML996087">
    <property type="protein sequence ID" value="KAF2151894.1"/>
    <property type="molecule type" value="Genomic_DNA"/>
</dbReference>
<dbReference type="InterPro" id="IPR051019">
    <property type="entry name" value="VLCFA-Steroid_DH"/>
</dbReference>
<dbReference type="InterPro" id="IPR002347">
    <property type="entry name" value="SDR_fam"/>
</dbReference>
<proteinExistence type="inferred from homology"/>
<dbReference type="PRINTS" id="PR00081">
    <property type="entry name" value="GDHRDH"/>
</dbReference>
<evidence type="ECO:0000313" key="5">
    <source>
        <dbReference type="EMBL" id="KAF2151894.1"/>
    </source>
</evidence>
<comment type="caution">
    <text evidence="5">The sequence shown here is derived from an EMBL/GenBank/DDBJ whole genome shotgun (WGS) entry which is preliminary data.</text>
</comment>
<sequence>MDAAERLLTTYRAPLAYIGLGTTAIISCKLATFAWRYLKPSSLARYHHGKPGSTWALVTGASDGIGLGFVEALLQRHFNVLMHGRNKEKLERIASELRSKYPKLQIQTVLADACATQPDIPGVVDAVKALPGKLTVLINNVGGTPFGSSFQWFASYDSDTIDKLINLNARFPTQLTRALLPILHNTTPALILNIGSVVGELGAPFLSAYSASKSYNLRFSKSLRGEAAAIGADLEILGIMVANVLSGGNKEKGSFFTCTSFECASGSLDRVGCGEGIAWCWWRQAVQFAIVNSLPLWMQEWLLVSTLKKRGDSHDVIEKAKFALEDMKKTA</sequence>
<keyword evidence="6" id="KW-1185">Reference proteome</keyword>
<protein>
    <submittedName>
        <fullName evidence="5">Short chain dehydrogenase/reductase</fullName>
    </submittedName>
</protein>
<dbReference type="Gene3D" id="3.40.50.720">
    <property type="entry name" value="NAD(P)-binding Rossmann-like Domain"/>
    <property type="match status" value="1"/>
</dbReference>
<keyword evidence="4" id="KW-0812">Transmembrane</keyword>
<reference evidence="5" key="1">
    <citation type="journal article" date="2020" name="Stud. Mycol.">
        <title>101 Dothideomycetes genomes: a test case for predicting lifestyles and emergence of pathogens.</title>
        <authorList>
            <person name="Haridas S."/>
            <person name="Albert R."/>
            <person name="Binder M."/>
            <person name="Bloem J."/>
            <person name="Labutti K."/>
            <person name="Salamov A."/>
            <person name="Andreopoulos B."/>
            <person name="Baker S."/>
            <person name="Barry K."/>
            <person name="Bills G."/>
            <person name="Bluhm B."/>
            <person name="Cannon C."/>
            <person name="Castanera R."/>
            <person name="Culley D."/>
            <person name="Daum C."/>
            <person name="Ezra D."/>
            <person name="Gonzalez J."/>
            <person name="Henrissat B."/>
            <person name="Kuo A."/>
            <person name="Liang C."/>
            <person name="Lipzen A."/>
            <person name="Lutzoni F."/>
            <person name="Magnuson J."/>
            <person name="Mondo S."/>
            <person name="Nolan M."/>
            <person name="Ohm R."/>
            <person name="Pangilinan J."/>
            <person name="Park H.-J."/>
            <person name="Ramirez L."/>
            <person name="Alfaro M."/>
            <person name="Sun H."/>
            <person name="Tritt A."/>
            <person name="Yoshinaga Y."/>
            <person name="Zwiers L.-H."/>
            <person name="Turgeon B."/>
            <person name="Goodwin S."/>
            <person name="Spatafora J."/>
            <person name="Crous P."/>
            <person name="Grigoriev I."/>
        </authorList>
    </citation>
    <scope>NUCLEOTIDE SEQUENCE</scope>
    <source>
        <strain evidence="5">CBS 260.36</strain>
    </source>
</reference>
<comment type="similarity">
    <text evidence="1 3">Belongs to the short-chain dehydrogenases/reductases (SDR) family.</text>
</comment>
<dbReference type="PANTHER" id="PTHR43899:SF13">
    <property type="entry name" value="RH59310P"/>
    <property type="match status" value="1"/>
</dbReference>
<evidence type="ECO:0000313" key="6">
    <source>
        <dbReference type="Proteomes" id="UP000799439"/>
    </source>
</evidence>
<gene>
    <name evidence="5" type="ORF">K461DRAFT_268994</name>
</gene>
<evidence type="ECO:0000256" key="2">
    <source>
        <dbReference type="ARBA" id="ARBA00023002"/>
    </source>
</evidence>
<feature type="transmembrane region" description="Helical" evidence="4">
    <location>
        <begin position="15"/>
        <end position="38"/>
    </location>
</feature>
<evidence type="ECO:0000256" key="3">
    <source>
        <dbReference type="RuleBase" id="RU000363"/>
    </source>
</evidence>